<name>A0A8H4AH24_GIGMA</name>
<dbReference type="Proteomes" id="UP000439903">
    <property type="component" value="Unassembled WGS sequence"/>
</dbReference>
<evidence type="ECO:0000313" key="2">
    <source>
        <dbReference type="EMBL" id="KAF0494329.1"/>
    </source>
</evidence>
<protein>
    <submittedName>
        <fullName evidence="2">Uncharacterized protein</fullName>
    </submittedName>
</protein>
<dbReference type="EMBL" id="WTPW01000617">
    <property type="protein sequence ID" value="KAF0494329.1"/>
    <property type="molecule type" value="Genomic_DNA"/>
</dbReference>
<accession>A0A8H4AH24</accession>
<organism evidence="2 3">
    <name type="scientific">Gigaspora margarita</name>
    <dbReference type="NCBI Taxonomy" id="4874"/>
    <lineage>
        <taxon>Eukaryota</taxon>
        <taxon>Fungi</taxon>
        <taxon>Fungi incertae sedis</taxon>
        <taxon>Mucoromycota</taxon>
        <taxon>Glomeromycotina</taxon>
        <taxon>Glomeromycetes</taxon>
        <taxon>Diversisporales</taxon>
        <taxon>Gigasporaceae</taxon>
        <taxon>Gigaspora</taxon>
    </lineage>
</organism>
<dbReference type="AlphaFoldDB" id="A0A8H4AH24"/>
<proteinExistence type="predicted"/>
<comment type="caution">
    <text evidence="2">The sequence shown here is derived from an EMBL/GenBank/DDBJ whole genome shotgun (WGS) entry which is preliminary data.</text>
</comment>
<evidence type="ECO:0000256" key="1">
    <source>
        <dbReference type="SAM" id="MobiDB-lite"/>
    </source>
</evidence>
<keyword evidence="3" id="KW-1185">Reference proteome</keyword>
<feature type="compositionally biased region" description="Polar residues" evidence="1">
    <location>
        <begin position="67"/>
        <end position="82"/>
    </location>
</feature>
<sequence>MGANYASSYLDFVNYAKSSEYFGLSASEVFGIFACPTPLPPITSHPRAFYAFSLIIIIGGPNRSTNNSFMLDDQPNTSNVNTDDQDLDEVFDTDEPRPWFPTGDLKNLPTKIYSDCTLSKSE</sequence>
<feature type="compositionally biased region" description="Acidic residues" evidence="1">
    <location>
        <begin position="83"/>
        <end position="93"/>
    </location>
</feature>
<evidence type="ECO:0000313" key="3">
    <source>
        <dbReference type="Proteomes" id="UP000439903"/>
    </source>
</evidence>
<gene>
    <name evidence="2" type="ORF">F8M41_021272</name>
</gene>
<feature type="region of interest" description="Disordered" evidence="1">
    <location>
        <begin position="67"/>
        <end position="93"/>
    </location>
</feature>
<reference evidence="2 3" key="1">
    <citation type="journal article" date="2019" name="Environ. Microbiol.">
        <title>At the nexus of three kingdoms: the genome of the mycorrhizal fungus Gigaspora margarita provides insights into plant, endobacterial and fungal interactions.</title>
        <authorList>
            <person name="Venice F."/>
            <person name="Ghignone S."/>
            <person name="Salvioli di Fossalunga A."/>
            <person name="Amselem J."/>
            <person name="Novero M."/>
            <person name="Xianan X."/>
            <person name="Sedzielewska Toro K."/>
            <person name="Morin E."/>
            <person name="Lipzen A."/>
            <person name="Grigoriev I.V."/>
            <person name="Henrissat B."/>
            <person name="Martin F.M."/>
            <person name="Bonfante P."/>
        </authorList>
    </citation>
    <scope>NUCLEOTIDE SEQUENCE [LARGE SCALE GENOMIC DNA]</scope>
    <source>
        <strain evidence="2 3">BEG34</strain>
    </source>
</reference>